<comment type="similarity">
    <text evidence="1">Belongs to the FMO family.</text>
</comment>
<keyword evidence="7" id="KW-1185">Reference proteome</keyword>
<protein>
    <submittedName>
        <fullName evidence="6">Uncharacterized protein</fullName>
    </submittedName>
</protein>
<dbReference type="AlphaFoldDB" id="A0A9W9IDP0"/>
<dbReference type="InterPro" id="IPR050346">
    <property type="entry name" value="FMO-like"/>
</dbReference>
<dbReference type="GO" id="GO:0050661">
    <property type="term" value="F:NADP binding"/>
    <property type="evidence" value="ECO:0007669"/>
    <property type="project" value="InterPro"/>
</dbReference>
<dbReference type="GO" id="GO:0050660">
    <property type="term" value="F:flavin adenine dinucleotide binding"/>
    <property type="evidence" value="ECO:0007669"/>
    <property type="project" value="InterPro"/>
</dbReference>
<dbReference type="SUPFAM" id="SSF51905">
    <property type="entry name" value="FAD/NAD(P)-binding domain"/>
    <property type="match status" value="1"/>
</dbReference>
<dbReference type="Pfam" id="PF00743">
    <property type="entry name" value="FMO-like"/>
    <property type="match status" value="1"/>
</dbReference>
<dbReference type="Gene3D" id="3.50.50.60">
    <property type="entry name" value="FAD/NAD(P)-binding domain"/>
    <property type="match status" value="1"/>
</dbReference>
<keyword evidence="5" id="KW-0812">Transmembrane</keyword>
<reference evidence="6" key="1">
    <citation type="submission" date="2022-11" db="EMBL/GenBank/DDBJ databases">
        <authorList>
            <person name="Petersen C."/>
        </authorList>
    </citation>
    <scope>NUCLEOTIDE SEQUENCE</scope>
    <source>
        <strain evidence="6">IBT 26290</strain>
    </source>
</reference>
<dbReference type="OrthoDB" id="66881at2759"/>
<evidence type="ECO:0000256" key="3">
    <source>
        <dbReference type="ARBA" id="ARBA00022827"/>
    </source>
</evidence>
<evidence type="ECO:0000313" key="6">
    <source>
        <dbReference type="EMBL" id="KAJ5174175.1"/>
    </source>
</evidence>
<dbReference type="RefSeq" id="XP_056545783.1">
    <property type="nucleotide sequence ID" value="XM_056682177.1"/>
</dbReference>
<dbReference type="EMBL" id="JAPQKN010000001">
    <property type="protein sequence ID" value="KAJ5174175.1"/>
    <property type="molecule type" value="Genomic_DNA"/>
</dbReference>
<organism evidence="6 7">
    <name type="scientific">Penicillium canariense</name>
    <dbReference type="NCBI Taxonomy" id="189055"/>
    <lineage>
        <taxon>Eukaryota</taxon>
        <taxon>Fungi</taxon>
        <taxon>Dikarya</taxon>
        <taxon>Ascomycota</taxon>
        <taxon>Pezizomycotina</taxon>
        <taxon>Eurotiomycetes</taxon>
        <taxon>Eurotiomycetidae</taxon>
        <taxon>Eurotiales</taxon>
        <taxon>Aspergillaceae</taxon>
        <taxon>Penicillium</taxon>
    </lineage>
</organism>
<dbReference type="GO" id="GO:0004499">
    <property type="term" value="F:N,N-dimethylaniline monooxygenase activity"/>
    <property type="evidence" value="ECO:0007669"/>
    <property type="project" value="InterPro"/>
</dbReference>
<keyword evidence="5" id="KW-0472">Membrane</keyword>
<keyword evidence="2" id="KW-0285">Flavoprotein</keyword>
<keyword evidence="3" id="KW-0274">FAD</keyword>
<feature type="transmembrane region" description="Helical" evidence="5">
    <location>
        <begin position="576"/>
        <end position="596"/>
    </location>
</feature>
<keyword evidence="4" id="KW-0560">Oxidoreductase</keyword>
<keyword evidence="5" id="KW-1133">Transmembrane helix</keyword>
<dbReference type="InterPro" id="IPR036188">
    <property type="entry name" value="FAD/NAD-bd_sf"/>
</dbReference>
<reference evidence="6" key="2">
    <citation type="journal article" date="2023" name="IMA Fungus">
        <title>Comparative genomic study of the Penicillium genus elucidates a diverse pangenome and 15 lateral gene transfer events.</title>
        <authorList>
            <person name="Petersen C."/>
            <person name="Sorensen T."/>
            <person name="Nielsen M.R."/>
            <person name="Sondergaard T.E."/>
            <person name="Sorensen J.L."/>
            <person name="Fitzpatrick D.A."/>
            <person name="Frisvad J.C."/>
            <person name="Nielsen K.L."/>
        </authorList>
    </citation>
    <scope>NUCLEOTIDE SEQUENCE</scope>
    <source>
        <strain evidence="6">IBT 26290</strain>
    </source>
</reference>
<evidence type="ECO:0000313" key="7">
    <source>
        <dbReference type="Proteomes" id="UP001149163"/>
    </source>
</evidence>
<dbReference type="Proteomes" id="UP001149163">
    <property type="component" value="Unassembled WGS sequence"/>
</dbReference>
<name>A0A9W9IDP0_9EURO</name>
<dbReference type="InterPro" id="IPR020946">
    <property type="entry name" value="Flavin_mOase-like"/>
</dbReference>
<dbReference type="FunFam" id="3.50.50.60:FF:000247">
    <property type="entry name" value="Flavin-binding monooxygenase-like protein"/>
    <property type="match status" value="1"/>
</dbReference>
<dbReference type="PRINTS" id="PR00469">
    <property type="entry name" value="PNDRDTASEII"/>
</dbReference>
<evidence type="ECO:0000256" key="1">
    <source>
        <dbReference type="ARBA" id="ARBA00009183"/>
    </source>
</evidence>
<evidence type="ECO:0000256" key="2">
    <source>
        <dbReference type="ARBA" id="ARBA00022630"/>
    </source>
</evidence>
<dbReference type="GeneID" id="81421353"/>
<gene>
    <name evidence="6" type="ORF">N7482_000052</name>
</gene>
<accession>A0A9W9IDP0</accession>
<proteinExistence type="inferred from homology"/>
<comment type="caution">
    <text evidence="6">The sequence shown here is derived from an EMBL/GenBank/DDBJ whole genome shotgun (WGS) entry which is preliminary data.</text>
</comment>
<evidence type="ECO:0000256" key="4">
    <source>
        <dbReference type="ARBA" id="ARBA00023002"/>
    </source>
</evidence>
<sequence>MRCVNWSGLEQMVLERNKRQRPTTQAVGRIMPHPDRLPVLVPGSSDGVHRPTRGILGIRDYWVGTIDGVYRGDVVAQSHGKWDFIAPLITSLPWPRYKNLNKALPGRVWFSSSIPIAMAASQSSILALIRHPFVQTFTWLYLILQAVLRYIFSPVPPPPTTNTANIPRKRVAVIGAGLTGVSSAAHCVGYGFDVQIFESRPQDAGLGGIWSRVNSTSALQVHSLMYRFHPSVHYDSAYPSQKQIREQIVELWKRYDLERRTVFDTRVTSVKKTHNGQWIINNDEEQYGRFDGVVAAVGVCGDPQMPTLPDQEKFKGQIYHSSNLDGKDAKGKKIVIVGGGASAIEALEFAVKSGAAEIDVLSRSDKWIIPRNVLVQSLLAVNIFGMETSFSWIPEWLLRKFFYRDLQDIAPTDDGIFTQTPMANSELFNQIREGKAHWFRGDIVSMEERGVLFNHRAQGVPKGGPGRERLVESDIVVMATGFKRPSLSFLPEEVFEEPYGPPNWYLQVFPPKYPDICANNSTYINAIGTVGNMHIGIYTRFLIMFMTDPLTRPTEQWMKTWIDFTRFMKRLAPTGAFDFFTYAELIYWYIFVLIINPFRWKWALFVFFGLGRTLPLTVVGQENQFRKELRKQRNAGKTQ</sequence>
<evidence type="ECO:0000256" key="5">
    <source>
        <dbReference type="SAM" id="Phobius"/>
    </source>
</evidence>
<dbReference type="PANTHER" id="PTHR23023">
    <property type="entry name" value="DIMETHYLANILINE MONOOXYGENASE"/>
    <property type="match status" value="1"/>
</dbReference>